<dbReference type="InterPro" id="IPR005828">
    <property type="entry name" value="MFS_sugar_transport-like"/>
</dbReference>
<dbReference type="AlphaFoldDB" id="A0A9P0ALX2"/>
<proteinExistence type="predicted"/>
<evidence type="ECO:0000256" key="5">
    <source>
        <dbReference type="ARBA" id="ARBA00022692"/>
    </source>
</evidence>
<organism evidence="10 11">
    <name type="scientific">Bemisia tabaci</name>
    <name type="common">Sweetpotato whitefly</name>
    <name type="synonym">Aleurodes tabaci</name>
    <dbReference type="NCBI Taxonomy" id="7038"/>
    <lineage>
        <taxon>Eukaryota</taxon>
        <taxon>Metazoa</taxon>
        <taxon>Ecdysozoa</taxon>
        <taxon>Arthropoda</taxon>
        <taxon>Hexapoda</taxon>
        <taxon>Insecta</taxon>
        <taxon>Pterygota</taxon>
        <taxon>Neoptera</taxon>
        <taxon>Paraneoptera</taxon>
        <taxon>Hemiptera</taxon>
        <taxon>Sternorrhyncha</taxon>
        <taxon>Aleyrodoidea</taxon>
        <taxon>Aleyrodidae</taxon>
        <taxon>Aleyrodinae</taxon>
        <taxon>Bemisia</taxon>
    </lineage>
</organism>
<keyword evidence="2" id="KW-0813">Transport</keyword>
<dbReference type="FunFam" id="1.20.1250.20:FF:000218">
    <property type="entry name" value="facilitated trehalose transporter Tret1"/>
    <property type="match status" value="1"/>
</dbReference>
<dbReference type="InterPro" id="IPR050549">
    <property type="entry name" value="MFS_Trehalose_Transporter"/>
</dbReference>
<dbReference type="SUPFAM" id="SSF103473">
    <property type="entry name" value="MFS general substrate transporter"/>
    <property type="match status" value="1"/>
</dbReference>
<feature type="transmembrane region" description="Helical" evidence="8">
    <location>
        <begin position="180"/>
        <end position="202"/>
    </location>
</feature>
<feature type="transmembrane region" description="Helical" evidence="8">
    <location>
        <begin position="305"/>
        <end position="326"/>
    </location>
</feature>
<dbReference type="Proteomes" id="UP001152759">
    <property type="component" value="Chromosome 9"/>
</dbReference>
<dbReference type="PROSITE" id="PS50850">
    <property type="entry name" value="MFS"/>
    <property type="match status" value="1"/>
</dbReference>
<feature type="domain" description="Major facilitator superfamily (MFS) profile" evidence="9">
    <location>
        <begin position="1"/>
        <end position="334"/>
    </location>
</feature>
<dbReference type="PANTHER" id="PTHR48021">
    <property type="match status" value="1"/>
</dbReference>
<evidence type="ECO:0000313" key="11">
    <source>
        <dbReference type="Proteomes" id="UP001152759"/>
    </source>
</evidence>
<dbReference type="EMBL" id="OU963870">
    <property type="protein sequence ID" value="CAH0396089.1"/>
    <property type="molecule type" value="Genomic_DNA"/>
</dbReference>
<gene>
    <name evidence="10" type="ORF">BEMITA_LOCUS14196</name>
</gene>
<feature type="transmembrane region" description="Helical" evidence="8">
    <location>
        <begin position="6"/>
        <end position="24"/>
    </location>
</feature>
<evidence type="ECO:0000259" key="9">
    <source>
        <dbReference type="PROSITE" id="PS50850"/>
    </source>
</evidence>
<evidence type="ECO:0000256" key="8">
    <source>
        <dbReference type="SAM" id="Phobius"/>
    </source>
</evidence>
<evidence type="ECO:0000256" key="6">
    <source>
        <dbReference type="ARBA" id="ARBA00022989"/>
    </source>
</evidence>
<feature type="transmembrane region" description="Helical" evidence="8">
    <location>
        <begin position="279"/>
        <end position="299"/>
    </location>
</feature>
<evidence type="ECO:0000256" key="4">
    <source>
        <dbReference type="ARBA" id="ARBA00022597"/>
    </source>
</evidence>
<feature type="transmembrane region" description="Helical" evidence="8">
    <location>
        <begin position="36"/>
        <end position="54"/>
    </location>
</feature>
<dbReference type="InterPro" id="IPR020846">
    <property type="entry name" value="MFS_dom"/>
</dbReference>
<dbReference type="PROSITE" id="PS00217">
    <property type="entry name" value="SUGAR_TRANSPORT_2"/>
    <property type="match status" value="1"/>
</dbReference>
<evidence type="ECO:0000313" key="10">
    <source>
        <dbReference type="EMBL" id="CAH0396089.1"/>
    </source>
</evidence>
<evidence type="ECO:0000256" key="3">
    <source>
        <dbReference type="ARBA" id="ARBA00022475"/>
    </source>
</evidence>
<evidence type="ECO:0000256" key="2">
    <source>
        <dbReference type="ARBA" id="ARBA00022448"/>
    </source>
</evidence>
<dbReference type="GO" id="GO:0005886">
    <property type="term" value="C:plasma membrane"/>
    <property type="evidence" value="ECO:0007669"/>
    <property type="project" value="UniProtKB-SubCell"/>
</dbReference>
<evidence type="ECO:0000256" key="1">
    <source>
        <dbReference type="ARBA" id="ARBA00004651"/>
    </source>
</evidence>
<reference evidence="10" key="1">
    <citation type="submission" date="2021-12" db="EMBL/GenBank/DDBJ databases">
        <authorList>
            <person name="King R."/>
        </authorList>
    </citation>
    <scope>NUCLEOTIDE SEQUENCE</scope>
</reference>
<keyword evidence="4" id="KW-0762">Sugar transport</keyword>
<keyword evidence="6 8" id="KW-1133">Transmembrane helix</keyword>
<comment type="subcellular location">
    <subcellularLocation>
        <location evidence="1">Cell membrane</location>
        <topology evidence="1">Multi-pass membrane protein</topology>
    </subcellularLocation>
</comment>
<sequence length="362" mass="40322">MLYAMRVLQGLATGLVFTLTPMYLGEIAKTEHRGTIGSMFSVMMYVGSLYAYVFGPPFSYDVFAMICLAMPTVMFIGFMFIPETPYFYLMVGDVKSARKSLSFFRSKEDPIEEELLLMQESVETDMANKSTFMDLMTEVGNRKALIILQVLSMFKIMTGICALLTYATMTFEETGTRCDANLVSISFAVVIVVSTIASAGFVDRCGRRPMLLVSSAGLTLTNVLIALYFYELRLLPPLSDYAFIVFAAVGALACFHTIGYGAVHSTIQCEYFPSNTRGLANGITAVTLTVFSFFTLKIFQSIDTYFGMYVNFIVFAAFCFSASVFVNEVVFETKGKSFSEIHAEFRNRVSEAYVDEHHVVTV</sequence>
<dbReference type="InterPro" id="IPR005829">
    <property type="entry name" value="Sugar_transporter_CS"/>
</dbReference>
<feature type="transmembrane region" description="Helical" evidence="8">
    <location>
        <begin position="209"/>
        <end position="230"/>
    </location>
</feature>
<keyword evidence="11" id="KW-1185">Reference proteome</keyword>
<feature type="transmembrane region" description="Helical" evidence="8">
    <location>
        <begin position="60"/>
        <end position="81"/>
    </location>
</feature>
<dbReference type="InterPro" id="IPR036259">
    <property type="entry name" value="MFS_trans_sf"/>
</dbReference>
<feature type="transmembrane region" description="Helical" evidence="8">
    <location>
        <begin position="242"/>
        <end position="267"/>
    </location>
</feature>
<keyword evidence="3" id="KW-1003">Cell membrane</keyword>
<dbReference type="Gene3D" id="1.20.1250.20">
    <property type="entry name" value="MFS general substrate transporter like domains"/>
    <property type="match status" value="1"/>
</dbReference>
<accession>A0A9P0ALX2</accession>
<dbReference type="PANTHER" id="PTHR48021:SF46">
    <property type="entry name" value="MAJOR FACILITATOR SUPERFAMILY (MFS) PROFILE DOMAIN-CONTAINING PROTEIN"/>
    <property type="match status" value="1"/>
</dbReference>
<dbReference type="GO" id="GO:0022857">
    <property type="term" value="F:transmembrane transporter activity"/>
    <property type="evidence" value="ECO:0007669"/>
    <property type="project" value="InterPro"/>
</dbReference>
<dbReference type="Pfam" id="PF00083">
    <property type="entry name" value="Sugar_tr"/>
    <property type="match status" value="1"/>
</dbReference>
<evidence type="ECO:0000256" key="7">
    <source>
        <dbReference type="ARBA" id="ARBA00023136"/>
    </source>
</evidence>
<protein>
    <recommendedName>
        <fullName evidence="9">Major facilitator superfamily (MFS) profile domain-containing protein</fullName>
    </recommendedName>
</protein>
<feature type="transmembrane region" description="Helical" evidence="8">
    <location>
        <begin position="145"/>
        <end position="168"/>
    </location>
</feature>
<name>A0A9P0ALX2_BEMTA</name>
<keyword evidence="7 8" id="KW-0472">Membrane</keyword>
<keyword evidence="5 8" id="KW-0812">Transmembrane</keyword>